<protein>
    <recommendedName>
        <fullName evidence="1">GAF domain-containing protein</fullName>
    </recommendedName>
</protein>
<feature type="domain" description="GAF" evidence="1">
    <location>
        <begin position="24"/>
        <end position="166"/>
    </location>
</feature>
<dbReference type="EMBL" id="BJZV01000003">
    <property type="protein sequence ID" value="GEP09029.1"/>
    <property type="molecule type" value="Genomic_DNA"/>
</dbReference>
<organism evidence="2 3">
    <name type="scientific">Methylobacterium gnaphalii</name>
    <dbReference type="NCBI Taxonomy" id="1010610"/>
    <lineage>
        <taxon>Bacteria</taxon>
        <taxon>Pseudomonadati</taxon>
        <taxon>Pseudomonadota</taxon>
        <taxon>Alphaproteobacteria</taxon>
        <taxon>Hyphomicrobiales</taxon>
        <taxon>Methylobacteriaceae</taxon>
        <taxon>Methylobacterium</taxon>
    </lineage>
</organism>
<reference evidence="2 3" key="1">
    <citation type="submission" date="2019-07" db="EMBL/GenBank/DDBJ databases">
        <title>Whole genome shotgun sequence of Methylobacterium gnaphalii NBRC 107716.</title>
        <authorList>
            <person name="Hosoyama A."/>
            <person name="Uohara A."/>
            <person name="Ohji S."/>
            <person name="Ichikawa N."/>
        </authorList>
    </citation>
    <scope>NUCLEOTIDE SEQUENCE [LARGE SCALE GENOMIC DNA]</scope>
    <source>
        <strain evidence="2 3">NBRC 107716</strain>
    </source>
</reference>
<gene>
    <name evidence="2" type="ORF">MGN01_08740</name>
</gene>
<dbReference type="InterPro" id="IPR003018">
    <property type="entry name" value="GAF"/>
</dbReference>
<evidence type="ECO:0000259" key="1">
    <source>
        <dbReference type="SMART" id="SM00065"/>
    </source>
</evidence>
<sequence length="190" mass="19766">MSSGYPPSDPQLDSTGELMAAARSLEDVVDVLRRSAKRILGADGIAVVLRDGEFCHYVAEDSLQPLWKGQRFPLTVCVSGWAMLHGETVAVPDVTSDPRVPIPPYQNKAIRSLLMVPIGSPEPVAALGAYWCAMVFVGEGVISRAQSLAAQAGAAIARINEASLATVDADVPSLAEAPSQPAASAGLSVG</sequence>
<dbReference type="InterPro" id="IPR029016">
    <property type="entry name" value="GAF-like_dom_sf"/>
</dbReference>
<dbReference type="Gene3D" id="3.30.450.40">
    <property type="match status" value="1"/>
</dbReference>
<name>A0A512JGE5_9HYPH</name>
<dbReference type="SMART" id="SM00065">
    <property type="entry name" value="GAF"/>
    <property type="match status" value="1"/>
</dbReference>
<dbReference type="Proteomes" id="UP000321750">
    <property type="component" value="Unassembled WGS sequence"/>
</dbReference>
<keyword evidence="3" id="KW-1185">Reference proteome</keyword>
<dbReference type="AlphaFoldDB" id="A0A512JGE5"/>
<evidence type="ECO:0000313" key="3">
    <source>
        <dbReference type="Proteomes" id="UP000321750"/>
    </source>
</evidence>
<comment type="caution">
    <text evidence="2">The sequence shown here is derived from an EMBL/GenBank/DDBJ whole genome shotgun (WGS) entry which is preliminary data.</text>
</comment>
<dbReference type="OrthoDB" id="9767435at2"/>
<dbReference type="Pfam" id="PF13185">
    <property type="entry name" value="GAF_2"/>
    <property type="match status" value="1"/>
</dbReference>
<accession>A0A512JGE5</accession>
<dbReference type="SUPFAM" id="SSF55781">
    <property type="entry name" value="GAF domain-like"/>
    <property type="match status" value="1"/>
</dbReference>
<evidence type="ECO:0000313" key="2">
    <source>
        <dbReference type="EMBL" id="GEP09029.1"/>
    </source>
</evidence>
<proteinExistence type="predicted"/>